<dbReference type="SUPFAM" id="SSF52172">
    <property type="entry name" value="CheY-like"/>
    <property type="match status" value="1"/>
</dbReference>
<reference evidence="13 14" key="1">
    <citation type="submission" date="2016-04" db="EMBL/GenBank/DDBJ databases">
        <title>Chloroflexus islandicus sp. nov., a thermophilic filamentous anoxygenic phototrophic bacterium from geyser Strokkur (Iceland).</title>
        <authorList>
            <person name="Gaisin V.A."/>
            <person name="Kalashnikov A.M."/>
            <person name="Sukhacheva M.V."/>
            <person name="Grouzdev D.S."/>
            <person name="Ivanov T.M."/>
            <person name="Kuznetsov B."/>
            <person name="Gorlenko V.M."/>
        </authorList>
    </citation>
    <scope>NUCLEOTIDE SEQUENCE [LARGE SCALE GENOMIC DNA]</scope>
    <source>
        <strain evidence="14">isl-2</strain>
    </source>
</reference>
<dbReference type="InterPro" id="IPR003594">
    <property type="entry name" value="HATPase_dom"/>
</dbReference>
<feature type="domain" description="Histidine kinase" evidence="10">
    <location>
        <begin position="265"/>
        <end position="485"/>
    </location>
</feature>
<keyword evidence="3 9" id="KW-0597">Phosphoprotein</keyword>
<evidence type="ECO:0000256" key="1">
    <source>
        <dbReference type="ARBA" id="ARBA00000085"/>
    </source>
</evidence>
<dbReference type="SMART" id="SM00387">
    <property type="entry name" value="HATPase_c"/>
    <property type="match status" value="1"/>
</dbReference>
<dbReference type="Gene3D" id="3.30.450.20">
    <property type="entry name" value="PAS domain"/>
    <property type="match status" value="1"/>
</dbReference>
<dbReference type="Proteomes" id="UP000078287">
    <property type="component" value="Unassembled WGS sequence"/>
</dbReference>
<evidence type="ECO:0000256" key="9">
    <source>
        <dbReference type="PROSITE-ProRule" id="PRU00169"/>
    </source>
</evidence>
<evidence type="ECO:0000259" key="12">
    <source>
        <dbReference type="PROSITE" id="PS50112"/>
    </source>
</evidence>
<dbReference type="GO" id="GO:0000155">
    <property type="term" value="F:phosphorelay sensor kinase activity"/>
    <property type="evidence" value="ECO:0007669"/>
    <property type="project" value="InterPro"/>
</dbReference>
<keyword evidence="4 13" id="KW-0808">Transferase</keyword>
<dbReference type="Pfam" id="PF02518">
    <property type="entry name" value="HATPase_c"/>
    <property type="match status" value="1"/>
</dbReference>
<evidence type="ECO:0000256" key="6">
    <source>
        <dbReference type="ARBA" id="ARBA00023015"/>
    </source>
</evidence>
<dbReference type="SUPFAM" id="SSF55874">
    <property type="entry name" value="ATPase domain of HSP90 chaperone/DNA topoisomerase II/histidine kinase"/>
    <property type="match status" value="1"/>
</dbReference>
<dbReference type="EC" id="2.7.13.3" evidence="2"/>
<dbReference type="PANTHER" id="PTHR43547">
    <property type="entry name" value="TWO-COMPONENT HISTIDINE KINASE"/>
    <property type="match status" value="1"/>
</dbReference>
<dbReference type="GO" id="GO:0003677">
    <property type="term" value="F:DNA binding"/>
    <property type="evidence" value="ECO:0007669"/>
    <property type="project" value="UniProtKB-KW"/>
</dbReference>
<dbReference type="PRINTS" id="PR00344">
    <property type="entry name" value="BCTRLSENSOR"/>
</dbReference>
<dbReference type="STRING" id="1707952.A6A03_02680"/>
<evidence type="ECO:0000259" key="10">
    <source>
        <dbReference type="PROSITE" id="PS50109"/>
    </source>
</evidence>
<dbReference type="FunFam" id="3.40.50.2300:FF:000001">
    <property type="entry name" value="DNA-binding response regulator PhoB"/>
    <property type="match status" value="1"/>
</dbReference>
<dbReference type="Gene3D" id="3.30.565.10">
    <property type="entry name" value="Histidine kinase-like ATPase, C-terminal domain"/>
    <property type="match status" value="1"/>
</dbReference>
<dbReference type="OrthoDB" id="1931120at2"/>
<dbReference type="Gene3D" id="1.10.287.130">
    <property type="match status" value="1"/>
</dbReference>
<evidence type="ECO:0000256" key="8">
    <source>
        <dbReference type="ARBA" id="ARBA00023163"/>
    </source>
</evidence>
<feature type="domain" description="Response regulatory" evidence="11">
    <location>
        <begin position="5"/>
        <end position="121"/>
    </location>
</feature>
<keyword evidence="7" id="KW-0238">DNA-binding</keyword>
<dbReference type="Pfam" id="PF00072">
    <property type="entry name" value="Response_reg"/>
    <property type="match status" value="1"/>
</dbReference>
<dbReference type="InterPro" id="IPR036890">
    <property type="entry name" value="HATPase_C_sf"/>
</dbReference>
<evidence type="ECO:0000313" key="14">
    <source>
        <dbReference type="Proteomes" id="UP000078287"/>
    </source>
</evidence>
<dbReference type="InterPro" id="IPR011006">
    <property type="entry name" value="CheY-like_superfamily"/>
</dbReference>
<proteinExistence type="predicted"/>
<accession>A0A178M8K0</accession>
<evidence type="ECO:0000256" key="5">
    <source>
        <dbReference type="ARBA" id="ARBA00023012"/>
    </source>
</evidence>
<keyword evidence="14" id="KW-1185">Reference proteome</keyword>
<dbReference type="Pfam" id="PF00512">
    <property type="entry name" value="HisKA"/>
    <property type="match status" value="1"/>
</dbReference>
<keyword evidence="4 13" id="KW-0418">Kinase</keyword>
<dbReference type="SUPFAM" id="SSF55785">
    <property type="entry name" value="PYP-like sensor domain (PAS domain)"/>
    <property type="match status" value="1"/>
</dbReference>
<comment type="catalytic activity">
    <reaction evidence="1">
        <text>ATP + protein L-histidine = ADP + protein N-phospho-L-histidine.</text>
        <dbReference type="EC" id="2.7.13.3"/>
    </reaction>
</comment>
<protein>
    <recommendedName>
        <fullName evidence="2">histidine kinase</fullName>
        <ecNumber evidence="2">2.7.13.3</ecNumber>
    </recommendedName>
</protein>
<keyword evidence="5" id="KW-0902">Two-component regulatory system</keyword>
<dbReference type="InterPro" id="IPR001789">
    <property type="entry name" value="Sig_transdc_resp-reg_receiver"/>
</dbReference>
<dbReference type="SUPFAM" id="SSF47384">
    <property type="entry name" value="Homodimeric domain of signal transducing histidine kinase"/>
    <property type="match status" value="1"/>
</dbReference>
<evidence type="ECO:0000259" key="11">
    <source>
        <dbReference type="PROSITE" id="PS50110"/>
    </source>
</evidence>
<dbReference type="InterPro" id="IPR000014">
    <property type="entry name" value="PAS"/>
</dbReference>
<dbReference type="AlphaFoldDB" id="A0A178M8K0"/>
<evidence type="ECO:0000256" key="2">
    <source>
        <dbReference type="ARBA" id="ARBA00012438"/>
    </source>
</evidence>
<dbReference type="PROSITE" id="PS50112">
    <property type="entry name" value="PAS"/>
    <property type="match status" value="1"/>
</dbReference>
<dbReference type="CDD" id="cd00082">
    <property type="entry name" value="HisKA"/>
    <property type="match status" value="1"/>
</dbReference>
<keyword evidence="6" id="KW-0805">Transcription regulation</keyword>
<sequence>MEQNTVLIVDDDEQMRALLIETISPFNLRLLTAQRGDQALALAREHHPDLILLDVMMPDVDGFEVCRSLRDDPKLAQIPIVMITALNDREAKIRGFEAGADEFITKPFDLGELQARINTLLRLNRYRRLLQEQARVSAERARFEWVVVTSDNAYLILDQQDRITYANPRARAYLGLAADEQPSRPFRELAAQRYQLAPSEAWEQWPEPVDLQRFLVHPETLHSSEQWLKVEPAVVHPADDQIVVTIRDVTQQITAQRDMWTFHTAISHKLRTPLVSIIGGLNILHDNMDQLDRSIARNIAAIALSGAHRLQSEIDDILQYVRNPGDAHYLDTCTVFELPAMIAAISQELGMQTVSLNLDPALDTRRLRISRRSLETVLRELCENAKKFHPQRNPAVMVRVDADLVRDQVRLLVCDDGIHLPPEQLRKIWQPYYQAERSFTGQVEGMGLGLAQVARIVLAVGGSYQIHNRSDRPGICVEIRIPFAEEQARGVVIGTGER</sequence>
<evidence type="ECO:0000256" key="7">
    <source>
        <dbReference type="ARBA" id="ARBA00023125"/>
    </source>
</evidence>
<dbReference type="PROSITE" id="PS50110">
    <property type="entry name" value="RESPONSE_REGULATORY"/>
    <property type="match status" value="1"/>
</dbReference>
<dbReference type="InterPro" id="IPR003661">
    <property type="entry name" value="HisK_dim/P_dom"/>
</dbReference>
<dbReference type="Gene3D" id="3.40.50.2300">
    <property type="match status" value="1"/>
</dbReference>
<dbReference type="RefSeq" id="WP_066788531.1">
    <property type="nucleotide sequence ID" value="NZ_LWQS01000060.1"/>
</dbReference>
<dbReference type="SMART" id="SM00091">
    <property type="entry name" value="PAS"/>
    <property type="match status" value="1"/>
</dbReference>
<dbReference type="SMART" id="SM00448">
    <property type="entry name" value="REC"/>
    <property type="match status" value="1"/>
</dbReference>
<dbReference type="Pfam" id="PF13188">
    <property type="entry name" value="PAS_8"/>
    <property type="match status" value="1"/>
</dbReference>
<name>A0A178M8K0_9CHLR</name>
<dbReference type="PANTHER" id="PTHR43547:SF2">
    <property type="entry name" value="HYBRID SIGNAL TRANSDUCTION HISTIDINE KINASE C"/>
    <property type="match status" value="1"/>
</dbReference>
<dbReference type="CDD" id="cd00130">
    <property type="entry name" value="PAS"/>
    <property type="match status" value="1"/>
</dbReference>
<comment type="caution">
    <text evidence="13">The sequence shown here is derived from an EMBL/GenBank/DDBJ whole genome shotgun (WGS) entry which is preliminary data.</text>
</comment>
<dbReference type="CDD" id="cd17538">
    <property type="entry name" value="REC_D1_PleD-like"/>
    <property type="match status" value="1"/>
</dbReference>
<dbReference type="EMBL" id="LWQS01000060">
    <property type="protein sequence ID" value="OAN45079.1"/>
    <property type="molecule type" value="Genomic_DNA"/>
</dbReference>
<dbReference type="InterPro" id="IPR035965">
    <property type="entry name" value="PAS-like_dom_sf"/>
</dbReference>
<feature type="domain" description="PAS" evidence="12">
    <location>
        <begin position="139"/>
        <end position="180"/>
    </location>
</feature>
<gene>
    <name evidence="13" type="ORF">A6A03_02680</name>
</gene>
<dbReference type="SMART" id="SM00388">
    <property type="entry name" value="HisKA"/>
    <property type="match status" value="1"/>
</dbReference>
<feature type="modified residue" description="4-aspartylphosphate" evidence="9">
    <location>
        <position position="54"/>
    </location>
</feature>
<dbReference type="PROSITE" id="PS50109">
    <property type="entry name" value="HIS_KIN"/>
    <property type="match status" value="1"/>
</dbReference>
<keyword evidence="8" id="KW-0804">Transcription</keyword>
<dbReference type="InterPro" id="IPR036097">
    <property type="entry name" value="HisK_dim/P_sf"/>
</dbReference>
<dbReference type="InterPro" id="IPR005467">
    <property type="entry name" value="His_kinase_dom"/>
</dbReference>
<evidence type="ECO:0000313" key="13">
    <source>
        <dbReference type="EMBL" id="OAN45079.1"/>
    </source>
</evidence>
<organism evidence="13 14">
    <name type="scientific">Chloroflexus islandicus</name>
    <dbReference type="NCBI Taxonomy" id="1707952"/>
    <lineage>
        <taxon>Bacteria</taxon>
        <taxon>Bacillati</taxon>
        <taxon>Chloroflexota</taxon>
        <taxon>Chloroflexia</taxon>
        <taxon>Chloroflexales</taxon>
        <taxon>Chloroflexineae</taxon>
        <taxon>Chloroflexaceae</taxon>
        <taxon>Chloroflexus</taxon>
    </lineage>
</organism>
<evidence type="ECO:0000256" key="4">
    <source>
        <dbReference type="ARBA" id="ARBA00022777"/>
    </source>
</evidence>
<evidence type="ECO:0000256" key="3">
    <source>
        <dbReference type="ARBA" id="ARBA00022553"/>
    </source>
</evidence>
<dbReference type="InterPro" id="IPR004358">
    <property type="entry name" value="Sig_transdc_His_kin-like_C"/>
</dbReference>